<proteinExistence type="predicted"/>
<dbReference type="AlphaFoldDB" id="A0A090GAG4"/>
<dbReference type="EMBL" id="CCNE01000014">
    <property type="protein sequence ID" value="CDX55861.1"/>
    <property type="molecule type" value="Genomic_DNA"/>
</dbReference>
<evidence type="ECO:0000313" key="2">
    <source>
        <dbReference type="Proteomes" id="UP000046122"/>
    </source>
</evidence>
<dbReference type="Proteomes" id="UP000046122">
    <property type="component" value="Unassembled WGS sequence"/>
</dbReference>
<accession>A0A090GAG4</accession>
<name>A0A090GAG4_MESPL</name>
<sequence>MTMTETVTVKSEGMTLSALLARHYRKVFTGMVAKTFALNQDLAASGPYLPVGRVVTAMTPAEMAAEGAAAKPVIDLFS</sequence>
<gene>
    <name evidence="1" type="ORF">MPL3365_210097</name>
</gene>
<reference evidence="1 2" key="1">
    <citation type="submission" date="2014-08" db="EMBL/GenBank/DDBJ databases">
        <authorList>
            <person name="Moulin Lionel"/>
        </authorList>
    </citation>
    <scope>NUCLEOTIDE SEQUENCE [LARGE SCALE GENOMIC DNA]</scope>
</reference>
<evidence type="ECO:0000313" key="1">
    <source>
        <dbReference type="EMBL" id="CDX55861.1"/>
    </source>
</evidence>
<protein>
    <submittedName>
        <fullName evidence="1">Tail X family protein</fullName>
    </submittedName>
</protein>
<organism evidence="1 2">
    <name type="scientific">Mesorhizobium plurifarium</name>
    <dbReference type="NCBI Taxonomy" id="69974"/>
    <lineage>
        <taxon>Bacteria</taxon>
        <taxon>Pseudomonadati</taxon>
        <taxon>Pseudomonadota</taxon>
        <taxon>Alphaproteobacteria</taxon>
        <taxon>Hyphomicrobiales</taxon>
        <taxon>Phyllobacteriaceae</taxon>
        <taxon>Mesorhizobium</taxon>
    </lineage>
</organism>